<name>A0ABU4RYE8_9GAMM</name>
<evidence type="ECO:0000256" key="9">
    <source>
        <dbReference type="ARBA" id="ARBA00023098"/>
    </source>
</evidence>
<evidence type="ECO:0000256" key="10">
    <source>
        <dbReference type="ARBA" id="ARBA00023136"/>
    </source>
</evidence>
<evidence type="ECO:0000256" key="12">
    <source>
        <dbReference type="SAM" id="Phobius"/>
    </source>
</evidence>
<organism evidence="14 15">
    <name type="scientific">Gilvimarinus gilvus</name>
    <dbReference type="NCBI Taxonomy" id="3058038"/>
    <lineage>
        <taxon>Bacteria</taxon>
        <taxon>Pseudomonadati</taxon>
        <taxon>Pseudomonadota</taxon>
        <taxon>Gammaproteobacteria</taxon>
        <taxon>Cellvibrionales</taxon>
        <taxon>Cellvibrionaceae</taxon>
        <taxon>Gilvimarinus</taxon>
    </lineage>
</organism>
<keyword evidence="3" id="KW-0444">Lipid biosynthesis</keyword>
<dbReference type="CDD" id="cd03505">
    <property type="entry name" value="Delta9-FADS-like"/>
    <property type="match status" value="1"/>
</dbReference>
<keyword evidence="9" id="KW-0443">Lipid metabolism</keyword>
<keyword evidence="7 14" id="KW-0560">Oxidoreductase</keyword>
<evidence type="ECO:0000256" key="2">
    <source>
        <dbReference type="ARBA" id="ARBA00008749"/>
    </source>
</evidence>
<dbReference type="RefSeq" id="WP_302721830.1">
    <property type="nucleotide sequence ID" value="NZ_JAULRU010000418.1"/>
</dbReference>
<keyword evidence="5" id="KW-0276">Fatty acid metabolism</keyword>
<evidence type="ECO:0000256" key="11">
    <source>
        <dbReference type="ARBA" id="ARBA00023160"/>
    </source>
</evidence>
<evidence type="ECO:0000256" key="7">
    <source>
        <dbReference type="ARBA" id="ARBA00023002"/>
    </source>
</evidence>
<dbReference type="InterPro" id="IPR015876">
    <property type="entry name" value="Acyl-CoA_DS"/>
</dbReference>
<dbReference type="Proteomes" id="UP001273505">
    <property type="component" value="Unassembled WGS sequence"/>
</dbReference>
<feature type="domain" description="Fatty acid desaturase" evidence="13">
    <location>
        <begin position="46"/>
        <end position="250"/>
    </location>
</feature>
<keyword evidence="10 12" id="KW-0472">Membrane</keyword>
<keyword evidence="4 12" id="KW-0812">Transmembrane</keyword>
<feature type="transmembrane region" description="Helical" evidence="12">
    <location>
        <begin position="173"/>
        <end position="193"/>
    </location>
</feature>
<dbReference type="EC" id="1.14.19.-" evidence="14"/>
<protein>
    <submittedName>
        <fullName evidence="14">Acyl-CoA desaturase</fullName>
        <ecNumber evidence="14">1.14.19.-</ecNumber>
    </submittedName>
</protein>
<evidence type="ECO:0000256" key="8">
    <source>
        <dbReference type="ARBA" id="ARBA00023004"/>
    </source>
</evidence>
<keyword evidence="6 12" id="KW-1133">Transmembrane helix</keyword>
<sequence>MMEPVHRIDGVDASPVRGRVVYDRPKMLWNLSIIAGAVVFAPLTFSWSMFLIFIVSTYLTLLIGHSVGLHRMMIHRAFDGSKTVERLLIYIGVIVGMAGPFGVVRIHDQRDWAQRQPRCHQFFSHKAGFIKDLWWQLTCHFEFDAPPRFKIESKFADDQFLQGLESTWRLHQLVLAIVLFLVGGWALVVWGVFARVAISIVGHWTITYFCHNPGAGRWAVKGASVQASNLPGLGVLTYGECWHNNHHAFPESARIGLEPGQTDPAWWLICVLNRLGWVFNVKQPRDQSQREDLVNKYWQ</sequence>
<keyword evidence="11" id="KW-0275">Fatty acid biosynthesis</keyword>
<dbReference type="PANTHER" id="PTHR11351:SF31">
    <property type="entry name" value="DESATURASE 1, ISOFORM A-RELATED"/>
    <property type="match status" value="1"/>
</dbReference>
<dbReference type="Pfam" id="PF00487">
    <property type="entry name" value="FA_desaturase"/>
    <property type="match status" value="1"/>
</dbReference>
<evidence type="ECO:0000256" key="1">
    <source>
        <dbReference type="ARBA" id="ARBA00004141"/>
    </source>
</evidence>
<dbReference type="InterPro" id="IPR005804">
    <property type="entry name" value="FA_desaturase_dom"/>
</dbReference>
<evidence type="ECO:0000256" key="5">
    <source>
        <dbReference type="ARBA" id="ARBA00022832"/>
    </source>
</evidence>
<evidence type="ECO:0000313" key="15">
    <source>
        <dbReference type="Proteomes" id="UP001273505"/>
    </source>
</evidence>
<dbReference type="PANTHER" id="PTHR11351">
    <property type="entry name" value="ACYL-COA DESATURASE"/>
    <property type="match status" value="1"/>
</dbReference>
<dbReference type="GO" id="GO:0016491">
    <property type="term" value="F:oxidoreductase activity"/>
    <property type="evidence" value="ECO:0007669"/>
    <property type="project" value="UniProtKB-KW"/>
</dbReference>
<keyword evidence="15" id="KW-1185">Reference proteome</keyword>
<feature type="transmembrane region" description="Helical" evidence="12">
    <location>
        <begin position="27"/>
        <end position="43"/>
    </location>
</feature>
<gene>
    <name evidence="14" type="ORF">SCD92_11265</name>
</gene>
<comment type="caution">
    <text evidence="14">The sequence shown here is derived from an EMBL/GenBank/DDBJ whole genome shotgun (WGS) entry which is preliminary data.</text>
</comment>
<reference evidence="14 15" key="1">
    <citation type="submission" date="2023-11" db="EMBL/GenBank/DDBJ databases">
        <title>Gilvimarinus fulvus sp. nov., isolated from the surface of Kelp.</title>
        <authorList>
            <person name="Sun Y.Y."/>
            <person name="Gong Y."/>
            <person name="Du Z.J."/>
        </authorList>
    </citation>
    <scope>NUCLEOTIDE SEQUENCE [LARGE SCALE GENOMIC DNA]</scope>
    <source>
        <strain evidence="14 15">SDUM040013</strain>
    </source>
</reference>
<evidence type="ECO:0000313" key="14">
    <source>
        <dbReference type="EMBL" id="MDX6849940.1"/>
    </source>
</evidence>
<evidence type="ECO:0000259" key="13">
    <source>
        <dbReference type="Pfam" id="PF00487"/>
    </source>
</evidence>
<evidence type="ECO:0000256" key="3">
    <source>
        <dbReference type="ARBA" id="ARBA00022516"/>
    </source>
</evidence>
<dbReference type="EMBL" id="JAXAFO010000017">
    <property type="protein sequence ID" value="MDX6849940.1"/>
    <property type="molecule type" value="Genomic_DNA"/>
</dbReference>
<comment type="subcellular location">
    <subcellularLocation>
        <location evidence="1">Membrane</location>
        <topology evidence="1">Multi-pass membrane protein</topology>
    </subcellularLocation>
</comment>
<accession>A0ABU4RYE8</accession>
<evidence type="ECO:0000256" key="6">
    <source>
        <dbReference type="ARBA" id="ARBA00022989"/>
    </source>
</evidence>
<feature type="transmembrane region" description="Helical" evidence="12">
    <location>
        <begin position="49"/>
        <end position="67"/>
    </location>
</feature>
<evidence type="ECO:0000256" key="4">
    <source>
        <dbReference type="ARBA" id="ARBA00022692"/>
    </source>
</evidence>
<proteinExistence type="inferred from homology"/>
<feature type="transmembrane region" description="Helical" evidence="12">
    <location>
        <begin position="87"/>
        <end position="107"/>
    </location>
</feature>
<comment type="similarity">
    <text evidence="2">Belongs to the fatty acid desaturase type 2 family.</text>
</comment>
<keyword evidence="8" id="KW-0408">Iron</keyword>